<accession>A0AAV9ECH6</accession>
<protein>
    <recommendedName>
        <fullName evidence="4">Oleosin</fullName>
    </recommendedName>
</protein>
<feature type="transmembrane region" description="Helical" evidence="1">
    <location>
        <begin position="53"/>
        <end position="86"/>
    </location>
</feature>
<evidence type="ECO:0008006" key="4">
    <source>
        <dbReference type="Google" id="ProtNLM"/>
    </source>
</evidence>
<evidence type="ECO:0000313" key="2">
    <source>
        <dbReference type="EMBL" id="KAK1309697.1"/>
    </source>
</evidence>
<sequence>MEPHKTDGPGHPRKQTGLTRSTVLYASAAGFAVSAPLLGMTALTLLATMTLLLITPLILSAGFVFAASMVGFASAAAMAFCGVYALGWVVRCARGEGLEGGFEERRVVEMVTEPGQKPVRVA</sequence>
<dbReference type="Proteomes" id="UP001180020">
    <property type="component" value="Unassembled WGS sequence"/>
</dbReference>
<comment type="caution">
    <text evidence="2">The sequence shown here is derived from an EMBL/GenBank/DDBJ whole genome shotgun (WGS) entry which is preliminary data.</text>
</comment>
<dbReference type="AlphaFoldDB" id="A0AAV9ECH6"/>
<keyword evidence="1" id="KW-0812">Transmembrane</keyword>
<proteinExistence type="predicted"/>
<dbReference type="EMBL" id="JAUJYO010000008">
    <property type="protein sequence ID" value="KAK1309697.1"/>
    <property type="molecule type" value="Genomic_DNA"/>
</dbReference>
<keyword evidence="1" id="KW-1133">Transmembrane helix</keyword>
<keyword evidence="3" id="KW-1185">Reference proteome</keyword>
<reference evidence="2" key="1">
    <citation type="journal article" date="2023" name="Nat. Commun.">
        <title>Diploid and tetraploid genomes of Acorus and the evolution of monocots.</title>
        <authorList>
            <person name="Ma L."/>
            <person name="Liu K.W."/>
            <person name="Li Z."/>
            <person name="Hsiao Y.Y."/>
            <person name="Qi Y."/>
            <person name="Fu T."/>
            <person name="Tang G.D."/>
            <person name="Zhang D."/>
            <person name="Sun W.H."/>
            <person name="Liu D.K."/>
            <person name="Li Y."/>
            <person name="Chen G.Z."/>
            <person name="Liu X.D."/>
            <person name="Liao X.Y."/>
            <person name="Jiang Y.T."/>
            <person name="Yu X."/>
            <person name="Hao Y."/>
            <person name="Huang J."/>
            <person name="Zhao X.W."/>
            <person name="Ke S."/>
            <person name="Chen Y.Y."/>
            <person name="Wu W.L."/>
            <person name="Hsu J.L."/>
            <person name="Lin Y.F."/>
            <person name="Huang M.D."/>
            <person name="Li C.Y."/>
            <person name="Huang L."/>
            <person name="Wang Z.W."/>
            <person name="Zhao X."/>
            <person name="Zhong W.Y."/>
            <person name="Peng D.H."/>
            <person name="Ahmad S."/>
            <person name="Lan S."/>
            <person name="Zhang J.S."/>
            <person name="Tsai W.C."/>
            <person name="Van de Peer Y."/>
            <person name="Liu Z.J."/>
        </authorList>
    </citation>
    <scope>NUCLEOTIDE SEQUENCE</scope>
    <source>
        <strain evidence="2">CP</strain>
    </source>
</reference>
<keyword evidence="1" id="KW-0472">Membrane</keyword>
<name>A0AAV9ECH6_ACOCL</name>
<gene>
    <name evidence="2" type="ORF">QJS10_CPA08g01873</name>
</gene>
<evidence type="ECO:0000256" key="1">
    <source>
        <dbReference type="SAM" id="Phobius"/>
    </source>
</evidence>
<feature type="transmembrane region" description="Helical" evidence="1">
    <location>
        <begin position="23"/>
        <end position="47"/>
    </location>
</feature>
<evidence type="ECO:0000313" key="3">
    <source>
        <dbReference type="Proteomes" id="UP001180020"/>
    </source>
</evidence>
<organism evidence="2 3">
    <name type="scientific">Acorus calamus</name>
    <name type="common">Sweet flag</name>
    <dbReference type="NCBI Taxonomy" id="4465"/>
    <lineage>
        <taxon>Eukaryota</taxon>
        <taxon>Viridiplantae</taxon>
        <taxon>Streptophyta</taxon>
        <taxon>Embryophyta</taxon>
        <taxon>Tracheophyta</taxon>
        <taxon>Spermatophyta</taxon>
        <taxon>Magnoliopsida</taxon>
        <taxon>Liliopsida</taxon>
        <taxon>Acoraceae</taxon>
        <taxon>Acorus</taxon>
    </lineage>
</organism>
<reference evidence="2" key="2">
    <citation type="submission" date="2023-06" db="EMBL/GenBank/DDBJ databases">
        <authorList>
            <person name="Ma L."/>
            <person name="Liu K.-W."/>
            <person name="Li Z."/>
            <person name="Hsiao Y.-Y."/>
            <person name="Qi Y."/>
            <person name="Fu T."/>
            <person name="Tang G."/>
            <person name="Zhang D."/>
            <person name="Sun W.-H."/>
            <person name="Liu D.-K."/>
            <person name="Li Y."/>
            <person name="Chen G.-Z."/>
            <person name="Liu X.-D."/>
            <person name="Liao X.-Y."/>
            <person name="Jiang Y.-T."/>
            <person name="Yu X."/>
            <person name="Hao Y."/>
            <person name="Huang J."/>
            <person name="Zhao X.-W."/>
            <person name="Ke S."/>
            <person name="Chen Y.-Y."/>
            <person name="Wu W.-L."/>
            <person name="Hsu J.-L."/>
            <person name="Lin Y.-F."/>
            <person name="Huang M.-D."/>
            <person name="Li C.-Y."/>
            <person name="Huang L."/>
            <person name="Wang Z.-W."/>
            <person name="Zhao X."/>
            <person name="Zhong W.-Y."/>
            <person name="Peng D.-H."/>
            <person name="Ahmad S."/>
            <person name="Lan S."/>
            <person name="Zhang J.-S."/>
            <person name="Tsai W.-C."/>
            <person name="Van De Peer Y."/>
            <person name="Liu Z.-J."/>
        </authorList>
    </citation>
    <scope>NUCLEOTIDE SEQUENCE</scope>
    <source>
        <strain evidence="2">CP</strain>
        <tissue evidence="2">Leaves</tissue>
    </source>
</reference>